<dbReference type="Gene3D" id="3.80.10.10">
    <property type="entry name" value="Ribonuclease Inhibitor"/>
    <property type="match status" value="4"/>
</dbReference>
<evidence type="ECO:0000256" key="8">
    <source>
        <dbReference type="SAM" id="MobiDB-lite"/>
    </source>
</evidence>
<evidence type="ECO:0000256" key="5">
    <source>
        <dbReference type="ARBA" id="ARBA00022821"/>
    </source>
</evidence>
<name>A0A9J5X8S0_SOLCO</name>
<dbReference type="InterPro" id="IPR050905">
    <property type="entry name" value="Plant_NBS-LRR"/>
</dbReference>
<evidence type="ECO:0000256" key="4">
    <source>
        <dbReference type="ARBA" id="ARBA00022741"/>
    </source>
</evidence>
<gene>
    <name evidence="10" type="ORF">H5410_054263</name>
</gene>
<protein>
    <recommendedName>
        <fullName evidence="9">AAA+ ATPase domain-containing protein</fullName>
    </recommendedName>
</protein>
<dbReference type="SMART" id="SM00382">
    <property type="entry name" value="AAA"/>
    <property type="match status" value="2"/>
</dbReference>
<dbReference type="InterPro" id="IPR032675">
    <property type="entry name" value="LRR_dom_sf"/>
</dbReference>
<dbReference type="GO" id="GO:0006952">
    <property type="term" value="P:defense response"/>
    <property type="evidence" value="ECO:0007669"/>
    <property type="project" value="UniProtKB-KW"/>
</dbReference>
<dbReference type="FunFam" id="3.40.50.300:FF:001091">
    <property type="entry name" value="Probable disease resistance protein At1g61300"/>
    <property type="match status" value="1"/>
</dbReference>
<feature type="region of interest" description="Disordered" evidence="8">
    <location>
        <begin position="1990"/>
        <end position="2010"/>
    </location>
</feature>
<dbReference type="InterPro" id="IPR002182">
    <property type="entry name" value="NB-ARC"/>
</dbReference>
<proteinExistence type="inferred from homology"/>
<sequence length="2010" mass="227144">MDCLINPVAEKVVEYLIQPVGRGIGYFYYYKSNITSMESESDKLKNTRITVERRATVARRNSQDISPNGKVWLHSVSTTIAQVDGVMGGTAEVENGCFYGWCPNLNSRYSLSRRATKITVELTKLQTEGINPNAFSYDHPVQKGAISRNNGEEYLDSKILKDVMASLKDGGVTIIGICGMAGVGKTTLANKIRQKAKQERLFNDVVMVIFSQQPDPKRIQSEIAIGVGLTLKGDDLSSRGDQLRTRLMDENSHTLVILDDVWEALHDLDKLGIPSDNNHIYQCKVILTTRLRPVCDTMGAQEIIEVGMLSEEEAWCLFKQKAGDSVDVPSIHDTAKEVAKECKGLPLAIITVAGALKNKSKPSWEDALVQLQRSAPINIPGVIQNVYQSLKLSYDYLGSNELRSLFLLCSLFEKDSNILTEQLLRYGMGLDIFSEIKNLEEARKRVCYLLETLKDCFLLSQGSDKNHVKMHDVVRDLAISIASVGEHNFMVSHHVNSEEFPRKDSYEHFSHMSIVANKFDELPSPIVCPKLKLLMLKLCFGKPFKLQDHFFDGMSNLNVISLSGYDEDSILPFPASIRSLSSLRTLCLSNLRLDDISIIGELVTLKICRSDELPVEIGKLTKLIMISAGVLSNLTALTLNKCSGDVMYSNLGLPSKLTQYALTVGGATSSMDDYDYDKNIALEVTETSPLGDWICHLLKKSEVVQSSGEGSNNVLTELQQNEFQNVKVLGLYKCDSVTHLLKKTHEVIKFPNLHELHLRTLHCLTHFCSGNVEGIEFPLLRRLRFDDLPAFQNLQPTANNSITDSNPLFDKKVSCPNLEYIHINGANSMRALCSHQLPTDYFNKLQTLFVSDCGKLRNLLSPLVARGASNLQILKIRNCQSMEAVITREEQQREAIMTNVPLFPLLERLELYSLPKLGHFFLTENALKFSSLREVLIDECPEMKTFVQQGISVSTPSLNRVNYDDKVKVDDLNKWTQERFNYKPVERGIGCLFDYNSNITSMENEFVKLNNTRIEVQERAEVARRNLRAISRNSVLWLTRVDTTIAKVEDVRRGIAEVERGCFYGCCPNLKSRYSLSKRAKKITEELTKLQSESTNPNVISFDHPVQSEAVYSNNGEELDSRKLIEDEVMAALRDDGVTMIGICGLGGVGKTTLADKIRQKEKQEGLFKDVIMVTVSQQPDLKKLQGQIAEGLGLTLQGDNLLIRGDLLRTRLMLQNRRNLIILDDVWEVLHDLDKLGIPSCSNHNHRCKVILTTRSRNVCEAMEAQMITEVGILSEEEAWCLFKQKVGDFVDHSSFPGIAKEVAKECKGLPLAIVTVAGALKMHKTKPSWDCALEELRGSVIISIPAVATALYKSLRLSYDYLQSSEAKYLFLFCSLFEEDSDIYPEELLRYGMGLGIFSEINNIEGARNRMCHLLEILKDRFLLSQGSDKNFVKMHDVVRDMAIYIVSEGKHIFMVSHDVNSEEFPRKDSYVQYSHMSIVANKFAEHLRPICCPKLKVLMLKLRFEDPFELQDNFFDGMGKLNVLSLSGYRFQDSILPFPLSIRRLSSLRTLHLSDLRLDDISIIGDLVTLEILSIRDCRLEEVPVEIAKLSNLIMLEFWNEKPALKRISAGVLSRLTRLEELHMVGVEHCHYSTLREVEFLSRLTALTLRKRSGDVIYSNLGLLSKLTRYALTVGGATSSMDDYDYNKNIALEVTETAPLGDWICHLLKESEVVVSIGRGSNYVLTELQLNEFQRVKCLLLSNCDLVTHLLKRTREVIKFPNLYKLQLESLECLDHFCSNTVERIEFPLLRKMRFADLPEFQNFCPTANNSNFLFDGKVSCPNLEELTIWKLESISALCSPQLPTAYFTKLQILEVKSCGKLRNLMSLSVATGLMNLRTIQIRSCESMQEVITEEEQEEEEIMTLFPWLEELYLEDLPKLGGFFLTKRALKFPFLREVKIDDCPKMKAFVQQGIFVTTPNLVSVNNDYEVEVDDLNNWTQQRFINSQEQNASQGTTDGNNSEAAESS</sequence>
<dbReference type="Gene3D" id="3.40.50.300">
    <property type="entry name" value="P-loop containing nucleotide triphosphate hydrolases"/>
    <property type="match status" value="2"/>
</dbReference>
<dbReference type="InterPro" id="IPR003593">
    <property type="entry name" value="AAA+_ATPase"/>
</dbReference>
<evidence type="ECO:0000256" key="3">
    <source>
        <dbReference type="ARBA" id="ARBA00022737"/>
    </source>
</evidence>
<evidence type="ECO:0000256" key="7">
    <source>
        <dbReference type="SAM" id="Coils"/>
    </source>
</evidence>
<evidence type="ECO:0000313" key="10">
    <source>
        <dbReference type="EMBL" id="KAG5583636.1"/>
    </source>
</evidence>
<comment type="caution">
    <text evidence="10">The sequence shown here is derived from an EMBL/GenBank/DDBJ whole genome shotgun (WGS) entry which is preliminary data.</text>
</comment>
<dbReference type="SUPFAM" id="SSF52058">
    <property type="entry name" value="L domain-like"/>
    <property type="match status" value="2"/>
</dbReference>
<evidence type="ECO:0000256" key="1">
    <source>
        <dbReference type="ARBA" id="ARBA00008894"/>
    </source>
</evidence>
<dbReference type="PANTHER" id="PTHR33463:SF198">
    <property type="entry name" value="RPP4C3"/>
    <property type="match status" value="1"/>
</dbReference>
<dbReference type="OrthoDB" id="1898799at2759"/>
<keyword evidence="7" id="KW-0175">Coiled coil</keyword>
<dbReference type="PRINTS" id="PR00364">
    <property type="entry name" value="DISEASERSIST"/>
</dbReference>
<evidence type="ECO:0000313" key="11">
    <source>
        <dbReference type="Proteomes" id="UP000824120"/>
    </source>
</evidence>
<dbReference type="InterPro" id="IPR036388">
    <property type="entry name" value="WH-like_DNA-bd_sf"/>
</dbReference>
<reference evidence="10 11" key="1">
    <citation type="submission" date="2020-09" db="EMBL/GenBank/DDBJ databases">
        <title>De no assembly of potato wild relative species, Solanum commersonii.</title>
        <authorList>
            <person name="Cho K."/>
        </authorList>
    </citation>
    <scope>NUCLEOTIDE SEQUENCE [LARGE SCALE GENOMIC DNA]</scope>
    <source>
        <strain evidence="10">LZ3.2</strain>
        <tissue evidence="10">Leaf</tissue>
    </source>
</reference>
<keyword evidence="4" id="KW-0547">Nucleotide-binding</keyword>
<keyword evidence="11" id="KW-1185">Reference proteome</keyword>
<dbReference type="Gene3D" id="1.10.8.430">
    <property type="entry name" value="Helical domain of apoptotic protease-activating factors"/>
    <property type="match status" value="2"/>
</dbReference>
<dbReference type="Pfam" id="PF00931">
    <property type="entry name" value="NB-ARC"/>
    <property type="match status" value="2"/>
</dbReference>
<feature type="domain" description="AAA+ ATPase" evidence="9">
    <location>
        <begin position="1137"/>
        <end position="1278"/>
    </location>
</feature>
<dbReference type="Proteomes" id="UP000824120">
    <property type="component" value="Chromosome 10"/>
</dbReference>
<keyword evidence="5" id="KW-0611">Plant defense</keyword>
<keyword evidence="6" id="KW-0067">ATP-binding</keyword>
<organism evidence="10 11">
    <name type="scientific">Solanum commersonii</name>
    <name type="common">Commerson's wild potato</name>
    <name type="synonym">Commerson's nightshade</name>
    <dbReference type="NCBI Taxonomy" id="4109"/>
    <lineage>
        <taxon>Eukaryota</taxon>
        <taxon>Viridiplantae</taxon>
        <taxon>Streptophyta</taxon>
        <taxon>Embryophyta</taxon>
        <taxon>Tracheophyta</taxon>
        <taxon>Spermatophyta</taxon>
        <taxon>Magnoliopsida</taxon>
        <taxon>eudicotyledons</taxon>
        <taxon>Gunneridae</taxon>
        <taxon>Pentapetalae</taxon>
        <taxon>asterids</taxon>
        <taxon>lamiids</taxon>
        <taxon>Solanales</taxon>
        <taxon>Solanaceae</taxon>
        <taxon>Solanoideae</taxon>
        <taxon>Solaneae</taxon>
        <taxon>Solanum</taxon>
    </lineage>
</organism>
<comment type="similarity">
    <text evidence="1">Belongs to the disease resistance NB-LRR family.</text>
</comment>
<dbReference type="PANTHER" id="PTHR33463">
    <property type="entry name" value="NB-ARC DOMAIN-CONTAINING PROTEIN-RELATED"/>
    <property type="match status" value="1"/>
</dbReference>
<keyword evidence="3" id="KW-0677">Repeat</keyword>
<dbReference type="GO" id="GO:0005524">
    <property type="term" value="F:ATP binding"/>
    <property type="evidence" value="ECO:0007669"/>
    <property type="project" value="UniProtKB-KW"/>
</dbReference>
<evidence type="ECO:0000259" key="9">
    <source>
        <dbReference type="SMART" id="SM00382"/>
    </source>
</evidence>
<dbReference type="Gene3D" id="1.10.10.10">
    <property type="entry name" value="Winged helix-like DNA-binding domain superfamily/Winged helix DNA-binding domain"/>
    <property type="match status" value="2"/>
</dbReference>
<accession>A0A9J5X8S0</accession>
<dbReference type="InterPro" id="IPR027417">
    <property type="entry name" value="P-loop_NTPase"/>
</dbReference>
<dbReference type="InterPro" id="IPR042197">
    <property type="entry name" value="Apaf_helical"/>
</dbReference>
<evidence type="ECO:0000256" key="2">
    <source>
        <dbReference type="ARBA" id="ARBA00022614"/>
    </source>
</evidence>
<dbReference type="InterPro" id="IPR055414">
    <property type="entry name" value="LRR_R13L4/SHOC2-like"/>
</dbReference>
<dbReference type="Pfam" id="PF23598">
    <property type="entry name" value="LRR_14"/>
    <property type="match status" value="1"/>
</dbReference>
<dbReference type="InterPro" id="IPR057135">
    <property type="entry name" value="At4g27190-like_LRR"/>
</dbReference>
<evidence type="ECO:0000256" key="6">
    <source>
        <dbReference type="ARBA" id="ARBA00022840"/>
    </source>
</evidence>
<keyword evidence="2" id="KW-0433">Leucine-rich repeat</keyword>
<feature type="coiled-coil region" evidence="7">
    <location>
        <begin position="999"/>
        <end position="1033"/>
    </location>
</feature>
<feature type="domain" description="AAA+ ATPase" evidence="9">
    <location>
        <begin position="171"/>
        <end position="309"/>
    </location>
</feature>
<dbReference type="SUPFAM" id="SSF52540">
    <property type="entry name" value="P-loop containing nucleoside triphosphate hydrolases"/>
    <property type="match status" value="2"/>
</dbReference>
<dbReference type="Pfam" id="PF23247">
    <property type="entry name" value="LRR_RPS2"/>
    <property type="match status" value="2"/>
</dbReference>
<dbReference type="EMBL" id="JACXVP010000010">
    <property type="protein sequence ID" value="KAG5583636.1"/>
    <property type="molecule type" value="Genomic_DNA"/>
</dbReference>
<dbReference type="GO" id="GO:0043531">
    <property type="term" value="F:ADP binding"/>
    <property type="evidence" value="ECO:0007669"/>
    <property type="project" value="InterPro"/>
</dbReference>